<name>A0AAP0H670_9ASTR</name>
<evidence type="ECO:0000313" key="7">
    <source>
        <dbReference type="Proteomes" id="UP001408789"/>
    </source>
</evidence>
<dbReference type="SUPFAM" id="SSF53098">
    <property type="entry name" value="Ribonuclease H-like"/>
    <property type="match status" value="1"/>
</dbReference>
<keyword evidence="3" id="KW-0732">Signal</keyword>
<feature type="compositionally biased region" description="Basic and acidic residues" evidence="2">
    <location>
        <begin position="186"/>
        <end position="196"/>
    </location>
</feature>
<evidence type="ECO:0000259" key="5">
    <source>
        <dbReference type="Pfam" id="PF25597"/>
    </source>
</evidence>
<evidence type="ECO:0008006" key="8">
    <source>
        <dbReference type="Google" id="ProtNLM"/>
    </source>
</evidence>
<dbReference type="InterPro" id="IPR057670">
    <property type="entry name" value="SH3_retrovirus"/>
</dbReference>
<dbReference type="Pfam" id="PF22936">
    <property type="entry name" value="Pol_BBD"/>
    <property type="match status" value="1"/>
</dbReference>
<feature type="signal peptide" evidence="3">
    <location>
        <begin position="1"/>
        <end position="16"/>
    </location>
</feature>
<dbReference type="PANTHER" id="PTHR42648">
    <property type="entry name" value="TRANSPOSASE, PUTATIVE-RELATED"/>
    <property type="match status" value="1"/>
</dbReference>
<gene>
    <name evidence="6" type="ORF">SSX86_007536</name>
</gene>
<feature type="compositionally biased region" description="Polar residues" evidence="2">
    <location>
        <begin position="197"/>
        <end position="206"/>
    </location>
</feature>
<dbReference type="PANTHER" id="PTHR42648:SF28">
    <property type="entry name" value="TRANSPOSON-ENCODED PROTEIN WITH RIBONUCLEASE H-LIKE AND RETROVIRUS ZINC FINGER-LIKE DOMAINS"/>
    <property type="match status" value="1"/>
</dbReference>
<dbReference type="InterPro" id="IPR039537">
    <property type="entry name" value="Retrotran_Ty1/copia-like"/>
</dbReference>
<organism evidence="6 7">
    <name type="scientific">Deinandra increscens subsp. villosa</name>
    <dbReference type="NCBI Taxonomy" id="3103831"/>
    <lineage>
        <taxon>Eukaryota</taxon>
        <taxon>Viridiplantae</taxon>
        <taxon>Streptophyta</taxon>
        <taxon>Embryophyta</taxon>
        <taxon>Tracheophyta</taxon>
        <taxon>Spermatophyta</taxon>
        <taxon>Magnoliopsida</taxon>
        <taxon>eudicotyledons</taxon>
        <taxon>Gunneridae</taxon>
        <taxon>Pentapetalae</taxon>
        <taxon>asterids</taxon>
        <taxon>campanulids</taxon>
        <taxon>Asterales</taxon>
        <taxon>Asteraceae</taxon>
        <taxon>Asteroideae</taxon>
        <taxon>Heliantheae alliance</taxon>
        <taxon>Madieae</taxon>
        <taxon>Madiinae</taxon>
        <taxon>Deinandra</taxon>
    </lineage>
</organism>
<keyword evidence="7" id="KW-1185">Reference proteome</keyword>
<evidence type="ECO:0000256" key="3">
    <source>
        <dbReference type="SAM" id="SignalP"/>
    </source>
</evidence>
<dbReference type="Pfam" id="PF25597">
    <property type="entry name" value="SH3_retrovirus"/>
    <property type="match status" value="1"/>
</dbReference>
<reference evidence="6 7" key="1">
    <citation type="submission" date="2024-04" db="EMBL/GenBank/DDBJ databases">
        <title>The reference genome of an endangered Asteraceae, Deinandra increscens subsp. villosa, native to the Central Coast of California.</title>
        <authorList>
            <person name="Guilliams M."/>
            <person name="Hasenstab-Lehman K."/>
            <person name="Meyer R."/>
            <person name="Mcevoy S."/>
        </authorList>
    </citation>
    <scope>NUCLEOTIDE SEQUENCE [LARGE SCALE GENOMIC DNA]</scope>
    <source>
        <tissue evidence="6">Leaf</tissue>
    </source>
</reference>
<dbReference type="Proteomes" id="UP001408789">
    <property type="component" value="Unassembled WGS sequence"/>
</dbReference>
<dbReference type="AlphaFoldDB" id="A0AAP0H670"/>
<sequence length="550" mass="61662">MLSLLIIDVGFADALAGEHNRPAEIEEDDWYGILAKAHSAIILSLGDKVLREVSKESTAAGIWLKLESLYMTKSLANRLYLKKKLYTFQMDSGKSIEEHSDEFNKLILGLENIDVHVEDEDQAILFLTSLPPAYEHFVETLMYGRDYISIGEVMSALNSRELKKKHEVKEGADGLFFEKHLEKDCPNRNKSRDDSSSGKGASYNTDVESEGYESVDVLVVTSGKSEHEWILDSGCSYHMTPLKSCFKDFKEVKKGTVQLGDDRPCEIMGIGSMVLRLGNGTELELHDVRFIPKLRRSLISLGTLEKEGYHVSLKNGKAKNKNRMKLLSGIGDLGISAIKGKSHRVKFGRRTHVTQGILDYVHADLWGPAKTQSIGGALYFLAIIDDYSRTLWAYALKSKDEAFYKIREWKVQFCKENGIGRHKIVAYTPQQNGLVERMNRTLLNKVRSPSTAIEMITPMEKWSGSKPDLSNLRRFGAIAYAHINSGKLEPRAQKCIMLGYSEGVKGYRLWRLGSGSPKVIVSRGVTFNEELMYKDVLEVADTEEGGDGIG</sequence>
<evidence type="ECO:0000313" key="6">
    <source>
        <dbReference type="EMBL" id="KAK9073212.1"/>
    </source>
</evidence>
<accession>A0AAP0H670</accession>
<protein>
    <recommendedName>
        <fullName evidence="8">Integrase catalytic domain-containing protein</fullName>
    </recommendedName>
</protein>
<keyword evidence="1" id="KW-0645">Protease</keyword>
<dbReference type="GO" id="GO:0008233">
    <property type="term" value="F:peptidase activity"/>
    <property type="evidence" value="ECO:0007669"/>
    <property type="project" value="UniProtKB-KW"/>
</dbReference>
<dbReference type="GO" id="GO:0006508">
    <property type="term" value="P:proteolysis"/>
    <property type="evidence" value="ECO:0007669"/>
    <property type="project" value="UniProtKB-KW"/>
</dbReference>
<feature type="region of interest" description="Disordered" evidence="2">
    <location>
        <begin position="186"/>
        <end position="206"/>
    </location>
</feature>
<evidence type="ECO:0000256" key="2">
    <source>
        <dbReference type="SAM" id="MobiDB-lite"/>
    </source>
</evidence>
<keyword evidence="1" id="KW-0378">Hydrolase</keyword>
<dbReference type="GO" id="GO:0003676">
    <property type="term" value="F:nucleic acid binding"/>
    <property type="evidence" value="ECO:0007669"/>
    <property type="project" value="InterPro"/>
</dbReference>
<proteinExistence type="predicted"/>
<feature type="domain" description="Retroviral polymerase SH3-like" evidence="5">
    <location>
        <begin position="478"/>
        <end position="535"/>
    </location>
</feature>
<dbReference type="EMBL" id="JBCNJP010000009">
    <property type="protein sequence ID" value="KAK9073212.1"/>
    <property type="molecule type" value="Genomic_DNA"/>
</dbReference>
<evidence type="ECO:0000256" key="1">
    <source>
        <dbReference type="ARBA" id="ARBA00022670"/>
    </source>
</evidence>
<dbReference type="InterPro" id="IPR054722">
    <property type="entry name" value="PolX-like_BBD"/>
</dbReference>
<dbReference type="InterPro" id="IPR036397">
    <property type="entry name" value="RNaseH_sf"/>
</dbReference>
<feature type="chain" id="PRO_5042977396" description="Integrase catalytic domain-containing protein" evidence="3">
    <location>
        <begin position="17"/>
        <end position="550"/>
    </location>
</feature>
<evidence type="ECO:0000259" key="4">
    <source>
        <dbReference type="Pfam" id="PF22936"/>
    </source>
</evidence>
<dbReference type="Gene3D" id="3.30.420.10">
    <property type="entry name" value="Ribonuclease H-like superfamily/Ribonuclease H"/>
    <property type="match status" value="2"/>
</dbReference>
<dbReference type="Pfam" id="PF14223">
    <property type="entry name" value="Retrotran_gag_2"/>
    <property type="match status" value="1"/>
</dbReference>
<feature type="domain" description="Retrovirus-related Pol polyprotein from transposon TNT 1-94-like beta-barrel" evidence="4">
    <location>
        <begin position="229"/>
        <end position="309"/>
    </location>
</feature>
<comment type="caution">
    <text evidence="6">The sequence shown here is derived from an EMBL/GenBank/DDBJ whole genome shotgun (WGS) entry which is preliminary data.</text>
</comment>
<dbReference type="InterPro" id="IPR012337">
    <property type="entry name" value="RNaseH-like_sf"/>
</dbReference>